<dbReference type="InterPro" id="IPR051788">
    <property type="entry name" value="MFS_Transporter"/>
</dbReference>
<feature type="transmembrane region" description="Helical" evidence="5">
    <location>
        <begin position="171"/>
        <end position="189"/>
    </location>
</feature>
<feature type="transmembrane region" description="Helical" evidence="5">
    <location>
        <begin position="345"/>
        <end position="366"/>
    </location>
</feature>
<feature type="transmembrane region" description="Helical" evidence="5">
    <location>
        <begin position="105"/>
        <end position="124"/>
    </location>
</feature>
<name>W6K0K2_9MICO</name>
<evidence type="ECO:0000256" key="4">
    <source>
        <dbReference type="ARBA" id="ARBA00023136"/>
    </source>
</evidence>
<dbReference type="OrthoDB" id="9809599at2"/>
<feature type="transmembrane region" description="Helical" evidence="5">
    <location>
        <begin position="45"/>
        <end position="68"/>
    </location>
</feature>
<evidence type="ECO:0000313" key="6">
    <source>
        <dbReference type="EMBL" id="CCH74540.1"/>
    </source>
</evidence>
<dbReference type="SUPFAM" id="SSF103473">
    <property type="entry name" value="MFS general substrate transporter"/>
    <property type="match status" value="1"/>
</dbReference>
<gene>
    <name evidence="6" type="ORF">BN11_4560008</name>
</gene>
<dbReference type="RefSeq" id="WP_048699896.1">
    <property type="nucleotide sequence ID" value="NZ_HG764815.1"/>
</dbReference>
<comment type="caution">
    <text evidence="6">The sequence shown here is derived from an EMBL/GenBank/DDBJ whole genome shotgun (WGS) entry which is preliminary data.</text>
</comment>
<dbReference type="EMBL" id="CAJA01000397">
    <property type="protein sequence ID" value="CCH74540.1"/>
    <property type="molecule type" value="Genomic_DNA"/>
</dbReference>
<dbReference type="InterPro" id="IPR036259">
    <property type="entry name" value="MFS_trans_sf"/>
</dbReference>
<reference evidence="6 7" key="1">
    <citation type="journal article" date="2013" name="ISME J.">
        <title>A metabolic model for members of the genus Tetrasphaera involved in enhanced biological phosphorus removal.</title>
        <authorList>
            <person name="Kristiansen R."/>
            <person name="Nguyen H.T.T."/>
            <person name="Saunders A.M."/>
            <person name="Nielsen J.L."/>
            <person name="Wimmer R."/>
            <person name="Le V.Q."/>
            <person name="McIlroy S.J."/>
            <person name="Petrovski S."/>
            <person name="Seviour R.J."/>
            <person name="Calteau A."/>
            <person name="Nielsen K.L."/>
            <person name="Nielsen P.H."/>
        </authorList>
    </citation>
    <scope>NUCLEOTIDE SEQUENCE [LARGE SCALE GENOMIC DNA]</scope>
    <source>
        <strain evidence="6 7">Ben110</strain>
    </source>
</reference>
<dbReference type="InterPro" id="IPR011701">
    <property type="entry name" value="MFS"/>
</dbReference>
<proteinExistence type="predicted"/>
<keyword evidence="3 5" id="KW-1133">Transmembrane helix</keyword>
<comment type="subcellular location">
    <subcellularLocation>
        <location evidence="1">Membrane</location>
        <topology evidence="1">Multi-pass membrane protein</topology>
    </subcellularLocation>
</comment>
<feature type="transmembrane region" description="Helical" evidence="5">
    <location>
        <begin position="223"/>
        <end position="244"/>
    </location>
</feature>
<evidence type="ECO:0000256" key="1">
    <source>
        <dbReference type="ARBA" id="ARBA00004141"/>
    </source>
</evidence>
<feature type="transmembrane region" description="Helical" evidence="5">
    <location>
        <begin position="256"/>
        <end position="277"/>
    </location>
</feature>
<keyword evidence="7" id="KW-1185">Reference proteome</keyword>
<feature type="transmembrane region" description="Helical" evidence="5">
    <location>
        <begin position="12"/>
        <end position="33"/>
    </location>
</feature>
<dbReference type="GO" id="GO:0016020">
    <property type="term" value="C:membrane"/>
    <property type="evidence" value="ECO:0007669"/>
    <property type="project" value="UniProtKB-SubCell"/>
</dbReference>
<protein>
    <submittedName>
        <fullName evidence="6">Putative integral membrane protein</fullName>
    </submittedName>
</protein>
<evidence type="ECO:0000256" key="3">
    <source>
        <dbReference type="ARBA" id="ARBA00022989"/>
    </source>
</evidence>
<dbReference type="AlphaFoldDB" id="W6K0K2"/>
<dbReference type="CDD" id="cd17393">
    <property type="entry name" value="MFS_MosC_like"/>
    <property type="match status" value="1"/>
</dbReference>
<accession>W6K0K2</accession>
<keyword evidence="4 5" id="KW-0472">Membrane</keyword>
<feature type="transmembrane region" description="Helical" evidence="5">
    <location>
        <begin position="312"/>
        <end position="333"/>
    </location>
</feature>
<dbReference type="GO" id="GO:0022857">
    <property type="term" value="F:transmembrane transporter activity"/>
    <property type="evidence" value="ECO:0007669"/>
    <property type="project" value="InterPro"/>
</dbReference>
<evidence type="ECO:0000256" key="5">
    <source>
        <dbReference type="SAM" id="Phobius"/>
    </source>
</evidence>
<feature type="transmembrane region" description="Helical" evidence="5">
    <location>
        <begin position="145"/>
        <end position="165"/>
    </location>
</feature>
<dbReference type="Pfam" id="PF07690">
    <property type="entry name" value="MFS_1"/>
    <property type="match status" value="1"/>
</dbReference>
<feature type="transmembrane region" description="Helical" evidence="5">
    <location>
        <begin position="372"/>
        <end position="390"/>
    </location>
</feature>
<sequence>MTVLTVESSVARAARGGVFGLFALSGVAFAGWASRIPDAKSALDLTAGQLGATLAAMSVGSVVAMPSTGKVIARLGLRRVLVAAMGAASLGLLLVGSGIDLAHSRALVVAGLFFVGFGIGSWDVGMNLEGTDVERQLSRVIMPHFHAAFSGGTVVSALIGAGLSYAKVSVLAHLIGLVLVIVVVGAWSLGRLLPHEATAAGAAATAQRQAGTKSRSAWTEPRTLLIGLVVFVAAFTEGTANDWLAVAFHEGYELPTWAGVLAFATFLTFMTIGRLVGTALLDRHGRVPVLRVCFALAVVGSALVIFGGPALAYIGAAVWGVGAALGFPVGMSASADDPARAAARMSTVATIGYVAFIGGPPMLGFLGDHVGVLRSLLVVGAGAVLALLALPAVRETEAQPADAVDAAPPHTAVRCE</sequence>
<evidence type="ECO:0000313" key="7">
    <source>
        <dbReference type="Proteomes" id="UP000035763"/>
    </source>
</evidence>
<feature type="transmembrane region" description="Helical" evidence="5">
    <location>
        <begin position="80"/>
        <end position="99"/>
    </location>
</feature>
<dbReference type="STRING" id="1193182.BN11_4560008"/>
<keyword evidence="2 5" id="KW-0812">Transmembrane</keyword>
<dbReference type="PANTHER" id="PTHR23514">
    <property type="entry name" value="BYPASS OF STOP CODON PROTEIN 6"/>
    <property type="match status" value="1"/>
</dbReference>
<dbReference type="Gene3D" id="1.20.1250.20">
    <property type="entry name" value="MFS general substrate transporter like domains"/>
    <property type="match status" value="2"/>
</dbReference>
<organism evidence="6 7">
    <name type="scientific">Nostocoides australiense Ben110</name>
    <dbReference type="NCBI Taxonomy" id="1193182"/>
    <lineage>
        <taxon>Bacteria</taxon>
        <taxon>Bacillati</taxon>
        <taxon>Actinomycetota</taxon>
        <taxon>Actinomycetes</taxon>
        <taxon>Micrococcales</taxon>
        <taxon>Intrasporangiaceae</taxon>
        <taxon>Nostocoides</taxon>
    </lineage>
</organism>
<dbReference type="PANTHER" id="PTHR23514:SF13">
    <property type="entry name" value="INNER MEMBRANE PROTEIN YBJJ"/>
    <property type="match status" value="1"/>
</dbReference>
<feature type="transmembrane region" description="Helical" evidence="5">
    <location>
        <begin position="289"/>
        <end position="306"/>
    </location>
</feature>
<evidence type="ECO:0000256" key="2">
    <source>
        <dbReference type="ARBA" id="ARBA00022692"/>
    </source>
</evidence>
<dbReference type="Proteomes" id="UP000035763">
    <property type="component" value="Unassembled WGS sequence"/>
</dbReference>